<dbReference type="GO" id="GO:0016020">
    <property type="term" value="C:membrane"/>
    <property type="evidence" value="ECO:0007669"/>
    <property type="project" value="InterPro"/>
</dbReference>
<dbReference type="PANTHER" id="PTHR35335:SF1">
    <property type="entry name" value="UPF0716 PROTEIN FXSA"/>
    <property type="match status" value="1"/>
</dbReference>
<dbReference type="Pfam" id="PF04186">
    <property type="entry name" value="FxsA"/>
    <property type="match status" value="1"/>
</dbReference>
<dbReference type="STRING" id="526226.Gbro_2483"/>
<dbReference type="InterPro" id="IPR007313">
    <property type="entry name" value="FxsA"/>
</dbReference>
<dbReference type="OrthoDB" id="4559973at2"/>
<dbReference type="NCBIfam" id="NF008528">
    <property type="entry name" value="PRK11463.1-2"/>
    <property type="match status" value="1"/>
</dbReference>
<evidence type="ECO:0000256" key="1">
    <source>
        <dbReference type="SAM" id="MobiDB-lite"/>
    </source>
</evidence>
<dbReference type="Proteomes" id="UP000001219">
    <property type="component" value="Chromosome"/>
</dbReference>
<keyword evidence="2" id="KW-1133">Transmembrane helix</keyword>
<accession>D0LDV1</accession>
<evidence type="ECO:0000256" key="2">
    <source>
        <dbReference type="SAM" id="Phobius"/>
    </source>
</evidence>
<protein>
    <submittedName>
        <fullName evidence="3">FxsA cytoplasmic membrane protein</fullName>
    </submittedName>
</protein>
<feature type="transmembrane region" description="Helical" evidence="2">
    <location>
        <begin position="74"/>
        <end position="99"/>
    </location>
</feature>
<organism evidence="3 4">
    <name type="scientific">Gordonia bronchialis (strain ATCC 25592 / DSM 43247 / BCRC 13721 / JCM 3198 / KCTC 3076 / NBRC 16047 / NCTC 10667)</name>
    <name type="common">Rhodococcus bronchialis</name>
    <dbReference type="NCBI Taxonomy" id="526226"/>
    <lineage>
        <taxon>Bacteria</taxon>
        <taxon>Bacillati</taxon>
        <taxon>Actinomycetota</taxon>
        <taxon>Actinomycetes</taxon>
        <taxon>Mycobacteriales</taxon>
        <taxon>Gordoniaceae</taxon>
        <taxon>Gordonia</taxon>
    </lineage>
</organism>
<proteinExistence type="predicted"/>
<feature type="region of interest" description="Disordered" evidence="1">
    <location>
        <begin position="150"/>
        <end position="172"/>
    </location>
</feature>
<dbReference type="HOGENOM" id="CLU_085083_2_3_11"/>
<keyword evidence="2" id="KW-0812">Transmembrane</keyword>
<dbReference type="RefSeq" id="WP_012834279.1">
    <property type="nucleotide sequence ID" value="NC_013441.1"/>
</dbReference>
<evidence type="ECO:0000313" key="4">
    <source>
        <dbReference type="Proteomes" id="UP000001219"/>
    </source>
</evidence>
<feature type="transmembrane region" description="Helical" evidence="2">
    <location>
        <begin position="7"/>
        <end position="40"/>
    </location>
</feature>
<dbReference type="PANTHER" id="PTHR35335">
    <property type="entry name" value="UPF0716 PROTEIN FXSA"/>
    <property type="match status" value="1"/>
</dbReference>
<dbReference type="EMBL" id="CP001802">
    <property type="protein sequence ID" value="ACY21724.1"/>
    <property type="molecule type" value="Genomic_DNA"/>
</dbReference>
<reference evidence="3 4" key="2">
    <citation type="journal article" date="2010" name="Stand. Genomic Sci.">
        <title>Complete genome sequence of Gordonia bronchialis type strain (3410).</title>
        <authorList>
            <person name="Ivanova N."/>
            <person name="Sikorski J."/>
            <person name="Jando M."/>
            <person name="Lapidus A."/>
            <person name="Nolan M."/>
            <person name="Lucas S."/>
            <person name="Del Rio T.G."/>
            <person name="Tice H."/>
            <person name="Copeland A."/>
            <person name="Cheng J.F."/>
            <person name="Chen F."/>
            <person name="Bruce D."/>
            <person name="Goodwin L."/>
            <person name="Pitluck S."/>
            <person name="Mavromatis K."/>
            <person name="Ovchinnikova G."/>
            <person name="Pati A."/>
            <person name="Chen A."/>
            <person name="Palaniappan K."/>
            <person name="Land M."/>
            <person name="Hauser L."/>
            <person name="Chang Y.J."/>
            <person name="Jeffries C.D."/>
            <person name="Chain P."/>
            <person name="Saunders E."/>
            <person name="Han C."/>
            <person name="Detter J.C."/>
            <person name="Brettin T."/>
            <person name="Rohde M."/>
            <person name="Goker M."/>
            <person name="Bristow J."/>
            <person name="Eisen J.A."/>
            <person name="Markowitz V."/>
            <person name="Hugenholtz P."/>
            <person name="Klenk H.P."/>
            <person name="Kyrpides N.C."/>
        </authorList>
    </citation>
    <scope>NUCLEOTIDE SEQUENCE [LARGE SCALE GENOMIC DNA]</scope>
    <source>
        <strain evidence="4">ATCC 25592 / DSM 43247 / BCRC 13721 / JCM 3198 / KCTC 3076 / NBRC 16047 / NCTC 10667</strain>
    </source>
</reference>
<evidence type="ECO:0000313" key="3">
    <source>
        <dbReference type="EMBL" id="ACY21724.1"/>
    </source>
</evidence>
<dbReference type="AlphaFoldDB" id="D0LDV1"/>
<dbReference type="eggNOG" id="COG3030">
    <property type="taxonomic scope" value="Bacteria"/>
</dbReference>
<reference evidence="4" key="1">
    <citation type="submission" date="2009-10" db="EMBL/GenBank/DDBJ databases">
        <title>The complete chromosome of Gordonia bronchialis DSM 43247.</title>
        <authorList>
            <consortium name="US DOE Joint Genome Institute (JGI-PGF)"/>
            <person name="Lucas S."/>
            <person name="Copeland A."/>
            <person name="Lapidus A."/>
            <person name="Glavina del Rio T."/>
            <person name="Dalin E."/>
            <person name="Tice H."/>
            <person name="Bruce D."/>
            <person name="Goodwin L."/>
            <person name="Pitluck S."/>
            <person name="Kyrpides N."/>
            <person name="Mavromatis K."/>
            <person name="Ivanova N."/>
            <person name="Ovchinnikova G."/>
            <person name="Saunders E."/>
            <person name="Brettin T."/>
            <person name="Detter J.C."/>
            <person name="Han C."/>
            <person name="Larimer F."/>
            <person name="Land M."/>
            <person name="Hauser L."/>
            <person name="Markowitz V."/>
            <person name="Cheng J.-F."/>
            <person name="Hugenholtz P."/>
            <person name="Woyke T."/>
            <person name="Wu D."/>
            <person name="Jando M."/>
            <person name="Schneider S."/>
            <person name="Goeker M."/>
            <person name="Klenk H.-P."/>
            <person name="Eisen J.A."/>
        </authorList>
    </citation>
    <scope>NUCLEOTIDE SEQUENCE [LARGE SCALE GENOMIC DNA]</scope>
    <source>
        <strain evidence="4">ATCC 25592 / DSM 43247 / BCRC 13721 / JCM 3198 / KCTC 3076 / NBRC 16047 / NCTC 10667</strain>
    </source>
</reference>
<keyword evidence="4" id="KW-1185">Reference proteome</keyword>
<gene>
    <name evidence="3" type="ordered locus">Gbro_2483</name>
</gene>
<name>D0LDV1_GORB4</name>
<dbReference type="KEGG" id="gbr:Gbro_2483"/>
<sequence>MRLRHMFFVYVVAELAAFVAIGMTLGFGWAILISLAAGLLGLVILQWQGRKVFGQLRSASRNEVDPAGPLADSALFAVATVLLIVPGVVSTAVGVLMLAPPVRTLARPAIVAVGARRVATAMDRAGVYATGVYRGGVAGGDVIDGTVVDSDPARTSRTSPPSGVAGQLPQGR</sequence>
<keyword evidence="2" id="KW-0472">Membrane</keyword>